<accession>A0A644TFE9</accession>
<keyword evidence="2" id="KW-0472">Membrane</keyword>
<gene>
    <name evidence="3" type="ORF">SDC9_11254</name>
</gene>
<feature type="transmembrane region" description="Helical" evidence="2">
    <location>
        <begin position="85"/>
        <end position="117"/>
    </location>
</feature>
<sequence>MEEEGNRCFECGAEFKQGDEQCVVCNASLNQVRVMTSAEREKFAGMTIEQDGKAENGSSYDESGSRSKIYVRQVNFGGAGLLTKLIIGAGLVALVMLVALPLILVFLAAAGFGWLVFRRKS</sequence>
<keyword evidence="2" id="KW-1133">Transmembrane helix</keyword>
<protein>
    <recommendedName>
        <fullName evidence="4">Zinc-ribbon domain-containing protein</fullName>
    </recommendedName>
</protein>
<evidence type="ECO:0008006" key="4">
    <source>
        <dbReference type="Google" id="ProtNLM"/>
    </source>
</evidence>
<evidence type="ECO:0000313" key="3">
    <source>
        <dbReference type="EMBL" id="MPL65590.1"/>
    </source>
</evidence>
<reference evidence="3" key="1">
    <citation type="submission" date="2019-08" db="EMBL/GenBank/DDBJ databases">
        <authorList>
            <person name="Kucharzyk K."/>
            <person name="Murdoch R.W."/>
            <person name="Higgins S."/>
            <person name="Loffler F."/>
        </authorList>
    </citation>
    <scope>NUCLEOTIDE SEQUENCE</scope>
</reference>
<proteinExistence type="predicted"/>
<dbReference type="AlphaFoldDB" id="A0A644TFE9"/>
<comment type="caution">
    <text evidence="3">The sequence shown here is derived from an EMBL/GenBank/DDBJ whole genome shotgun (WGS) entry which is preliminary data.</text>
</comment>
<dbReference type="EMBL" id="VSSQ01000029">
    <property type="protein sequence ID" value="MPL65590.1"/>
    <property type="molecule type" value="Genomic_DNA"/>
</dbReference>
<feature type="region of interest" description="Disordered" evidence="1">
    <location>
        <begin position="46"/>
        <end position="65"/>
    </location>
</feature>
<organism evidence="3">
    <name type="scientific">bioreactor metagenome</name>
    <dbReference type="NCBI Taxonomy" id="1076179"/>
    <lineage>
        <taxon>unclassified sequences</taxon>
        <taxon>metagenomes</taxon>
        <taxon>ecological metagenomes</taxon>
    </lineage>
</organism>
<keyword evidence="2" id="KW-0812">Transmembrane</keyword>
<name>A0A644TFE9_9ZZZZ</name>
<evidence type="ECO:0000256" key="2">
    <source>
        <dbReference type="SAM" id="Phobius"/>
    </source>
</evidence>
<evidence type="ECO:0000256" key="1">
    <source>
        <dbReference type="SAM" id="MobiDB-lite"/>
    </source>
</evidence>